<evidence type="ECO:0000313" key="2">
    <source>
        <dbReference type="Proteomes" id="UP000460715"/>
    </source>
</evidence>
<dbReference type="AlphaFoldDB" id="A0A845BP72"/>
<dbReference type="OrthoDB" id="7266830at2"/>
<dbReference type="EMBL" id="SNVJ01000018">
    <property type="protein sequence ID" value="MXP65199.1"/>
    <property type="molecule type" value="Genomic_DNA"/>
</dbReference>
<organism evidence="1 2">
    <name type="scientific">Teichococcus coralli</name>
    <dbReference type="NCBI Taxonomy" id="2545983"/>
    <lineage>
        <taxon>Bacteria</taxon>
        <taxon>Pseudomonadati</taxon>
        <taxon>Pseudomonadota</taxon>
        <taxon>Alphaproteobacteria</taxon>
        <taxon>Acetobacterales</taxon>
        <taxon>Roseomonadaceae</taxon>
        <taxon>Roseomonas</taxon>
    </lineage>
</organism>
<sequence length="346" mass="36369">MSEAAGVAPPGPTGVPAAQMSRVMGTWLARAIGPVALLDLSFPALNLMGAFRDGLPGLSDVSAMPAAAGAFFRRFRIAGGRHPLFGLGSAEDAAILADDRSIWSAGGRQRLAYAEAPVHPGILRQLREAESWLLLRDPGAAMLAAPELSELDALRLRLCLGEHAAEHVLLLPAREAAGVRHGLAEAARQLGLLEGDPEDRPGALELRVQPPPPGVHLLAEVPAAALIHDGAYRSEADGGYTWVWTGPARHFRMALGGLPAGAGWIKVAVIGVGKASQLDRLVATLNGVPVPHRLERWSETSAAVIVDLPDPLPGSLLLGLAVPETMQEPEGSRRLGLCVHKIEIFA</sequence>
<accession>A0A845BP72</accession>
<reference evidence="1 2" key="1">
    <citation type="submission" date="2019-03" db="EMBL/GenBank/DDBJ databases">
        <title>Roseomonas sp. a novel Roseomonas species isolated from Sea whip Gorgonian.</title>
        <authorList>
            <person name="Li F."/>
            <person name="Pan X."/>
            <person name="Huang S."/>
            <person name="Li Z."/>
            <person name="Meng B."/>
        </authorList>
    </citation>
    <scope>NUCLEOTIDE SEQUENCE [LARGE SCALE GENOMIC DNA]</scope>
    <source>
        <strain evidence="1 2">M0104</strain>
    </source>
</reference>
<name>A0A845BP72_9PROT</name>
<keyword evidence="2" id="KW-1185">Reference proteome</keyword>
<comment type="caution">
    <text evidence="1">The sequence shown here is derived from an EMBL/GenBank/DDBJ whole genome shotgun (WGS) entry which is preliminary data.</text>
</comment>
<evidence type="ECO:0000313" key="1">
    <source>
        <dbReference type="EMBL" id="MXP65199.1"/>
    </source>
</evidence>
<proteinExistence type="predicted"/>
<protein>
    <submittedName>
        <fullName evidence="1">Uncharacterized protein</fullName>
    </submittedName>
</protein>
<gene>
    <name evidence="1" type="ORF">E0493_17780</name>
</gene>
<dbReference type="Proteomes" id="UP000460715">
    <property type="component" value="Unassembled WGS sequence"/>
</dbReference>
<dbReference type="RefSeq" id="WP_160938603.1">
    <property type="nucleotide sequence ID" value="NZ_SNVJ01000018.1"/>
</dbReference>